<feature type="non-terminal residue" evidence="1">
    <location>
        <position position="1"/>
    </location>
</feature>
<reference evidence="1" key="1">
    <citation type="submission" date="2018-05" db="EMBL/GenBank/DDBJ databases">
        <authorList>
            <person name="Lanie J.A."/>
            <person name="Ng W.-L."/>
            <person name="Kazmierczak K.M."/>
            <person name="Andrzejewski T.M."/>
            <person name="Davidsen T.M."/>
            <person name="Wayne K.J."/>
            <person name="Tettelin H."/>
            <person name="Glass J.I."/>
            <person name="Rusch D."/>
            <person name="Podicherti R."/>
            <person name="Tsui H.-C.T."/>
            <person name="Winkler M.E."/>
        </authorList>
    </citation>
    <scope>NUCLEOTIDE SEQUENCE</scope>
</reference>
<gene>
    <name evidence="1" type="ORF">METZ01_LOCUS290657</name>
</gene>
<name>A0A382LN98_9ZZZZ</name>
<dbReference type="EMBL" id="UINC01087976">
    <property type="protein sequence ID" value="SVC37803.1"/>
    <property type="molecule type" value="Genomic_DNA"/>
</dbReference>
<feature type="non-terminal residue" evidence="1">
    <location>
        <position position="65"/>
    </location>
</feature>
<protein>
    <submittedName>
        <fullName evidence="1">Uncharacterized protein</fullName>
    </submittedName>
</protein>
<proteinExistence type="predicted"/>
<accession>A0A382LN98</accession>
<organism evidence="1">
    <name type="scientific">marine metagenome</name>
    <dbReference type="NCBI Taxonomy" id="408172"/>
    <lineage>
        <taxon>unclassified sequences</taxon>
        <taxon>metagenomes</taxon>
        <taxon>ecological metagenomes</taxon>
    </lineage>
</organism>
<dbReference type="AlphaFoldDB" id="A0A382LN98"/>
<evidence type="ECO:0000313" key="1">
    <source>
        <dbReference type="EMBL" id="SVC37803.1"/>
    </source>
</evidence>
<sequence length="65" mass="7227">VGKAVPDEIFVLGFEPDLSSFPCVDMTPFSLGVGTGLGEELCRLDWMGRTPLVGDLIERRFVFFF</sequence>